<proteinExistence type="predicted"/>
<dbReference type="AlphaFoldDB" id="A0A1I0ZHG4"/>
<keyword evidence="2" id="KW-1185">Reference proteome</keyword>
<reference evidence="2" key="1">
    <citation type="submission" date="2016-10" db="EMBL/GenBank/DDBJ databases">
        <authorList>
            <person name="Varghese N."/>
            <person name="Submissions S."/>
        </authorList>
    </citation>
    <scope>NUCLEOTIDE SEQUENCE [LARGE SCALE GENOMIC DNA]</scope>
    <source>
        <strain evidence="2">CGMCC 4.3568</strain>
    </source>
</reference>
<dbReference type="EMBL" id="FOKG01000007">
    <property type="protein sequence ID" value="SFB25209.1"/>
    <property type="molecule type" value="Genomic_DNA"/>
</dbReference>
<dbReference type="Pfam" id="PF19826">
    <property type="entry name" value="DUF6307"/>
    <property type="match status" value="1"/>
</dbReference>
<dbReference type="RefSeq" id="WP_177242604.1">
    <property type="nucleotide sequence ID" value="NZ_FOKG01000007.1"/>
</dbReference>
<sequence>MTANASSTATYTPRYEQRVKLVQGIVREHSTLDDAAASELAVHMLHALDTIPEKLR</sequence>
<protein>
    <submittedName>
        <fullName evidence="1">Uncharacterized protein</fullName>
    </submittedName>
</protein>
<dbReference type="Proteomes" id="UP000243799">
    <property type="component" value="Unassembled WGS sequence"/>
</dbReference>
<name>A0A1I0ZHG4_9PSEU</name>
<accession>A0A1I0ZHG4</accession>
<evidence type="ECO:0000313" key="1">
    <source>
        <dbReference type="EMBL" id="SFB25209.1"/>
    </source>
</evidence>
<evidence type="ECO:0000313" key="2">
    <source>
        <dbReference type="Proteomes" id="UP000243799"/>
    </source>
</evidence>
<organism evidence="1 2">
    <name type="scientific">Amycolatopsis marina</name>
    <dbReference type="NCBI Taxonomy" id="490629"/>
    <lineage>
        <taxon>Bacteria</taxon>
        <taxon>Bacillati</taxon>
        <taxon>Actinomycetota</taxon>
        <taxon>Actinomycetes</taxon>
        <taxon>Pseudonocardiales</taxon>
        <taxon>Pseudonocardiaceae</taxon>
        <taxon>Amycolatopsis</taxon>
    </lineage>
</organism>
<gene>
    <name evidence="1" type="ORF">SAMN05216266_1075</name>
</gene>
<dbReference type="InterPro" id="IPR046274">
    <property type="entry name" value="DUF6307"/>
</dbReference>